<sequence>MPDFLLFLVAQLLPMKKYHLFLCLLFPAFAGKAQTSDNLVKISRDGKYGFSNAAGQEVIAPVYDSAGDFRYGAAPVRQKGRFGFVFANGKKSSLKYDSVWIRKGTYDHQPLLLTLLKGKKGLLDSTGKEIIKPMYEDLRDNKEGYTLVVLNGQYGLVNAKGKMVLKPVYDNVGLVANDNTVVYLDGKCGRVDLVKGKVLMTPYEKVGAFIEGLAWVRQDKKYGFINTKGELVIPIVYDWAGNFNEGLAAAASGGKYGFIDRNNQVVIPQKYDQSFVYKDGKGMVRLNGQIGYVDRSGKETWLQNTQVLESSVPIRRN</sequence>
<evidence type="ECO:0008006" key="3">
    <source>
        <dbReference type="Google" id="ProtNLM"/>
    </source>
</evidence>
<evidence type="ECO:0000313" key="1">
    <source>
        <dbReference type="EMBL" id="MVT09763.1"/>
    </source>
</evidence>
<evidence type="ECO:0000313" key="2">
    <source>
        <dbReference type="Proteomes" id="UP000461730"/>
    </source>
</evidence>
<accession>A0A7K1U5W7</accession>
<organism evidence="1 2">
    <name type="scientific">Chitinophaga tropicalis</name>
    <dbReference type="NCBI Taxonomy" id="2683588"/>
    <lineage>
        <taxon>Bacteria</taxon>
        <taxon>Pseudomonadati</taxon>
        <taxon>Bacteroidota</taxon>
        <taxon>Chitinophagia</taxon>
        <taxon>Chitinophagales</taxon>
        <taxon>Chitinophagaceae</taxon>
        <taxon>Chitinophaga</taxon>
    </lineage>
</organism>
<reference evidence="1 2" key="1">
    <citation type="submission" date="2019-12" db="EMBL/GenBank/DDBJ databases">
        <title>Chitinophaga sp. strain ysch24 (GDMCC 1.1355), whole genome shotgun sequence.</title>
        <authorList>
            <person name="Zhang X."/>
        </authorList>
    </citation>
    <scope>NUCLEOTIDE SEQUENCE [LARGE SCALE GENOMIC DNA]</scope>
    <source>
        <strain evidence="2">ysch24</strain>
    </source>
</reference>
<dbReference type="Pfam" id="PF14903">
    <property type="entry name" value="WG_beta_rep"/>
    <property type="match status" value="3"/>
</dbReference>
<dbReference type="InterPro" id="IPR032774">
    <property type="entry name" value="WG_beta_rep"/>
</dbReference>
<dbReference type="SUPFAM" id="SSF69360">
    <property type="entry name" value="Cell wall binding repeat"/>
    <property type="match status" value="1"/>
</dbReference>
<gene>
    <name evidence="1" type="ORF">GO493_15945</name>
</gene>
<dbReference type="Proteomes" id="UP000461730">
    <property type="component" value="Unassembled WGS sequence"/>
</dbReference>
<proteinExistence type="predicted"/>
<comment type="caution">
    <text evidence="1">The sequence shown here is derived from an EMBL/GenBank/DDBJ whole genome shotgun (WGS) entry which is preliminary data.</text>
</comment>
<protein>
    <recommendedName>
        <fullName evidence="3">WG repeat protein</fullName>
    </recommendedName>
</protein>
<dbReference type="PANTHER" id="PTHR37841">
    <property type="entry name" value="GLR2918 PROTEIN"/>
    <property type="match status" value="1"/>
</dbReference>
<dbReference type="AlphaFoldDB" id="A0A7K1U5W7"/>
<dbReference type="EMBL" id="WRXN01000006">
    <property type="protein sequence ID" value="MVT09763.1"/>
    <property type="molecule type" value="Genomic_DNA"/>
</dbReference>
<name>A0A7K1U5W7_9BACT</name>
<keyword evidence="2" id="KW-1185">Reference proteome</keyword>
<dbReference type="PANTHER" id="PTHR37841:SF1">
    <property type="entry name" value="DUF3298 DOMAIN-CONTAINING PROTEIN"/>
    <property type="match status" value="1"/>
</dbReference>